<feature type="transmembrane region" description="Helical" evidence="1">
    <location>
        <begin position="66"/>
        <end position="86"/>
    </location>
</feature>
<organism evidence="2 3">
    <name type="scientific">Lentibacillus kimchii</name>
    <dbReference type="NCBI Taxonomy" id="1542911"/>
    <lineage>
        <taxon>Bacteria</taxon>
        <taxon>Bacillati</taxon>
        <taxon>Bacillota</taxon>
        <taxon>Bacilli</taxon>
        <taxon>Bacillales</taxon>
        <taxon>Bacillaceae</taxon>
        <taxon>Lentibacillus</taxon>
    </lineage>
</organism>
<feature type="transmembrane region" description="Helical" evidence="1">
    <location>
        <begin position="137"/>
        <end position="163"/>
    </location>
</feature>
<reference evidence="3" key="1">
    <citation type="journal article" date="2019" name="Int. J. Syst. Evol. Microbiol.">
        <title>The Global Catalogue of Microorganisms (GCM) 10K type strain sequencing project: providing services to taxonomists for standard genome sequencing and annotation.</title>
        <authorList>
            <consortium name="The Broad Institute Genomics Platform"/>
            <consortium name="The Broad Institute Genome Sequencing Center for Infectious Disease"/>
            <person name="Wu L."/>
            <person name="Ma J."/>
        </authorList>
    </citation>
    <scope>NUCLEOTIDE SEQUENCE [LARGE SCALE GENOMIC DNA]</scope>
    <source>
        <strain evidence="3">JCM 30234</strain>
    </source>
</reference>
<evidence type="ECO:0008006" key="4">
    <source>
        <dbReference type="Google" id="ProtNLM"/>
    </source>
</evidence>
<name>A0ABW2UTQ9_9BACI</name>
<accession>A0ABW2UTQ9</accession>
<evidence type="ECO:0000256" key="1">
    <source>
        <dbReference type="SAM" id="Phobius"/>
    </source>
</evidence>
<protein>
    <recommendedName>
        <fullName evidence="4">ABC transporter permease</fullName>
    </recommendedName>
</protein>
<sequence>MSNWVWGGISTILRSFEYFKIFNKEIFYNKISYIWSLGAPIIFLIINDFNERTNMTYEAFSYDVLFYWSYIILITGIQGIGIDLLFMRDQNFLKMYTYITGSKFPIILGRILSQCLFLWVNLILFTVFIGLFQEQPIASLLVTSLLILIPVVIPIYFFIVLIAAMPIRSNSIGPILTFIVLFLVSLIGLKIDTGTVMDYFVYLNDFLNPAQVIVTSAESIHSMLSGAGSILIGFSVLPLAVYLLVGSISCQEMSIISKKGR</sequence>
<feature type="transmembrane region" description="Helical" evidence="1">
    <location>
        <begin position="107"/>
        <end position="131"/>
    </location>
</feature>
<keyword evidence="1" id="KW-1133">Transmembrane helix</keyword>
<feature type="transmembrane region" description="Helical" evidence="1">
    <location>
        <begin position="222"/>
        <end position="245"/>
    </location>
</feature>
<evidence type="ECO:0000313" key="3">
    <source>
        <dbReference type="Proteomes" id="UP001596620"/>
    </source>
</evidence>
<feature type="transmembrane region" description="Helical" evidence="1">
    <location>
        <begin position="175"/>
        <end position="202"/>
    </location>
</feature>
<dbReference type="EMBL" id="JBHTGR010000016">
    <property type="protein sequence ID" value="MFC7747211.1"/>
    <property type="molecule type" value="Genomic_DNA"/>
</dbReference>
<comment type="caution">
    <text evidence="2">The sequence shown here is derived from an EMBL/GenBank/DDBJ whole genome shotgun (WGS) entry which is preliminary data.</text>
</comment>
<proteinExistence type="predicted"/>
<evidence type="ECO:0000313" key="2">
    <source>
        <dbReference type="EMBL" id="MFC7747211.1"/>
    </source>
</evidence>
<dbReference type="Proteomes" id="UP001596620">
    <property type="component" value="Unassembled WGS sequence"/>
</dbReference>
<keyword evidence="1" id="KW-0472">Membrane</keyword>
<feature type="transmembrane region" description="Helical" evidence="1">
    <location>
        <begin position="27"/>
        <end position="46"/>
    </location>
</feature>
<keyword evidence="1" id="KW-0812">Transmembrane</keyword>
<gene>
    <name evidence="2" type="ORF">ACFQU8_08165</name>
</gene>
<keyword evidence="3" id="KW-1185">Reference proteome</keyword>